<feature type="compositionally biased region" description="Low complexity" evidence="1">
    <location>
        <begin position="16"/>
        <end position="37"/>
    </location>
</feature>
<feature type="region of interest" description="Disordered" evidence="1">
    <location>
        <begin position="138"/>
        <end position="263"/>
    </location>
</feature>
<reference evidence="3" key="2">
    <citation type="submission" date="2009-11" db="EMBL/GenBank/DDBJ databases">
        <title>The Genome Sequence of Allomyces macrogynus strain ATCC 38327.</title>
        <authorList>
            <consortium name="The Broad Institute Genome Sequencing Platform"/>
            <person name="Russ C."/>
            <person name="Cuomo C."/>
            <person name="Shea T."/>
            <person name="Young S.K."/>
            <person name="Zeng Q."/>
            <person name="Koehrsen M."/>
            <person name="Haas B."/>
            <person name="Borodovsky M."/>
            <person name="Guigo R."/>
            <person name="Alvarado L."/>
            <person name="Berlin A."/>
            <person name="Borenstein D."/>
            <person name="Chen Z."/>
            <person name="Engels R."/>
            <person name="Freedman E."/>
            <person name="Gellesch M."/>
            <person name="Goldberg J."/>
            <person name="Griggs A."/>
            <person name="Gujja S."/>
            <person name="Heiman D."/>
            <person name="Hepburn T."/>
            <person name="Howarth C."/>
            <person name="Jen D."/>
            <person name="Larson L."/>
            <person name="Lewis B."/>
            <person name="Mehta T."/>
            <person name="Park D."/>
            <person name="Pearson M."/>
            <person name="Roberts A."/>
            <person name="Saif S."/>
            <person name="Shenoy N."/>
            <person name="Sisk P."/>
            <person name="Stolte C."/>
            <person name="Sykes S."/>
            <person name="Walk T."/>
            <person name="White J."/>
            <person name="Yandava C."/>
            <person name="Burger G."/>
            <person name="Gray M.W."/>
            <person name="Holland P.W.H."/>
            <person name="King N."/>
            <person name="Lang F.B.F."/>
            <person name="Roger A.J."/>
            <person name="Ruiz-Trillo I."/>
            <person name="Lander E."/>
            <person name="Nusbaum C."/>
        </authorList>
    </citation>
    <scope>NUCLEOTIDE SEQUENCE [LARGE SCALE GENOMIC DNA]</scope>
    <source>
        <strain evidence="3">ATCC 38327</strain>
    </source>
</reference>
<dbReference type="OrthoDB" id="1112980at2759"/>
<feature type="compositionally biased region" description="Pro residues" evidence="1">
    <location>
        <begin position="38"/>
        <end position="53"/>
    </location>
</feature>
<organism evidence="2 3">
    <name type="scientific">Allomyces macrogynus (strain ATCC 38327)</name>
    <name type="common">Allomyces javanicus var. macrogynus</name>
    <dbReference type="NCBI Taxonomy" id="578462"/>
    <lineage>
        <taxon>Eukaryota</taxon>
        <taxon>Fungi</taxon>
        <taxon>Fungi incertae sedis</taxon>
        <taxon>Blastocladiomycota</taxon>
        <taxon>Blastocladiomycetes</taxon>
        <taxon>Blastocladiales</taxon>
        <taxon>Blastocladiaceae</taxon>
        <taxon>Allomyces</taxon>
    </lineage>
</organism>
<dbReference type="InterPro" id="IPR027921">
    <property type="entry name" value="NOPCHAP1"/>
</dbReference>
<dbReference type="GO" id="GO:0000492">
    <property type="term" value="P:box C/D snoRNP assembly"/>
    <property type="evidence" value="ECO:0007669"/>
    <property type="project" value="InterPro"/>
</dbReference>
<dbReference type="Pfam" id="PF15370">
    <property type="entry name" value="NOPCHAP1"/>
    <property type="match status" value="1"/>
</dbReference>
<feature type="compositionally biased region" description="Acidic residues" evidence="1">
    <location>
        <begin position="238"/>
        <end position="263"/>
    </location>
</feature>
<dbReference type="PANTHER" id="PTHR38489:SF1">
    <property type="entry name" value="HISTONE CHAPERONE DOMAIN-CONTAINING PROTEIN"/>
    <property type="match status" value="1"/>
</dbReference>
<evidence type="ECO:0000256" key="1">
    <source>
        <dbReference type="SAM" id="MobiDB-lite"/>
    </source>
</evidence>
<protein>
    <submittedName>
        <fullName evidence="2">Uncharacterized protein</fullName>
    </submittedName>
</protein>
<sequence>MPKKRANPSKRAETHSSGALTDASLAAAAAAAPTSLLVPPPAPPRQKPAITPIPPNTNLLARLNAFLPAMAQSNDALMAAIARDGRETYDIEHIGQRGGPVIQMKLGLGLFEGKSPTGATASGTTGNTDVVMTLDRLRLPGTGAPSSSSARRPGITDLTATVISDSSDSDSDSDASMADGDDEGCGARGHDSCPSITTWPMDVDSNEDDSSDDEEEGAGAPSISLEAMVTDFFNQGLDDSESEDENAVEDDESSDEEMEERRP</sequence>
<dbReference type="AlphaFoldDB" id="A0A0L0T1E7"/>
<feature type="region of interest" description="Disordered" evidence="1">
    <location>
        <begin position="1"/>
        <end position="53"/>
    </location>
</feature>
<dbReference type="Proteomes" id="UP000054350">
    <property type="component" value="Unassembled WGS sequence"/>
</dbReference>
<dbReference type="EMBL" id="GG745357">
    <property type="protein sequence ID" value="KNE68552.1"/>
    <property type="molecule type" value="Genomic_DNA"/>
</dbReference>
<gene>
    <name evidence="2" type="ORF">AMAG_12721</name>
</gene>
<proteinExistence type="predicted"/>
<feature type="compositionally biased region" description="Acidic residues" evidence="1">
    <location>
        <begin position="204"/>
        <end position="217"/>
    </location>
</feature>
<keyword evidence="3" id="KW-1185">Reference proteome</keyword>
<feature type="compositionally biased region" description="Acidic residues" evidence="1">
    <location>
        <begin position="167"/>
        <end position="184"/>
    </location>
</feature>
<name>A0A0L0T1E7_ALLM3</name>
<reference evidence="2 3" key="1">
    <citation type="submission" date="2009-11" db="EMBL/GenBank/DDBJ databases">
        <title>Annotation of Allomyces macrogynus ATCC 38327.</title>
        <authorList>
            <consortium name="The Broad Institute Genome Sequencing Platform"/>
            <person name="Russ C."/>
            <person name="Cuomo C."/>
            <person name="Burger G."/>
            <person name="Gray M.W."/>
            <person name="Holland P.W.H."/>
            <person name="King N."/>
            <person name="Lang F.B.F."/>
            <person name="Roger A.J."/>
            <person name="Ruiz-Trillo I."/>
            <person name="Young S.K."/>
            <person name="Zeng Q."/>
            <person name="Gargeya S."/>
            <person name="Fitzgerald M."/>
            <person name="Haas B."/>
            <person name="Abouelleil A."/>
            <person name="Alvarado L."/>
            <person name="Arachchi H.M."/>
            <person name="Berlin A."/>
            <person name="Chapman S.B."/>
            <person name="Gearin G."/>
            <person name="Goldberg J."/>
            <person name="Griggs A."/>
            <person name="Gujja S."/>
            <person name="Hansen M."/>
            <person name="Heiman D."/>
            <person name="Howarth C."/>
            <person name="Larimer J."/>
            <person name="Lui A."/>
            <person name="MacDonald P.J.P."/>
            <person name="McCowen C."/>
            <person name="Montmayeur A."/>
            <person name="Murphy C."/>
            <person name="Neiman D."/>
            <person name="Pearson M."/>
            <person name="Priest M."/>
            <person name="Roberts A."/>
            <person name="Saif S."/>
            <person name="Shea T."/>
            <person name="Sisk P."/>
            <person name="Stolte C."/>
            <person name="Sykes S."/>
            <person name="Wortman J."/>
            <person name="Nusbaum C."/>
            <person name="Birren B."/>
        </authorList>
    </citation>
    <scope>NUCLEOTIDE SEQUENCE [LARGE SCALE GENOMIC DNA]</scope>
    <source>
        <strain evidence="2 3">ATCC 38327</strain>
    </source>
</reference>
<evidence type="ECO:0000313" key="2">
    <source>
        <dbReference type="EMBL" id="KNE68552.1"/>
    </source>
</evidence>
<dbReference type="PANTHER" id="PTHR38489">
    <property type="entry name" value="HISTONE CHAPERONE DOMAIN-CONTAINING PROTEIN"/>
    <property type="match status" value="1"/>
</dbReference>
<dbReference type="VEuPathDB" id="FungiDB:AMAG_12721"/>
<evidence type="ECO:0000313" key="3">
    <source>
        <dbReference type="Proteomes" id="UP000054350"/>
    </source>
</evidence>
<accession>A0A0L0T1E7</accession>